<dbReference type="PATRIC" id="fig|408015.6.peg.2243"/>
<dbReference type="RefSeq" id="WP_030736615.1">
    <property type="nucleotide sequence ID" value="NZ_CP009922.3"/>
</dbReference>
<dbReference type="EMBL" id="CP009922">
    <property type="protein sequence ID" value="AKG43594.1"/>
    <property type="molecule type" value="Genomic_DNA"/>
</dbReference>
<feature type="region of interest" description="Disordered" evidence="1">
    <location>
        <begin position="55"/>
        <end position="119"/>
    </location>
</feature>
<evidence type="ECO:0000259" key="3">
    <source>
        <dbReference type="Pfam" id="PF11350"/>
    </source>
</evidence>
<evidence type="ECO:0000256" key="2">
    <source>
        <dbReference type="SAM" id="Phobius"/>
    </source>
</evidence>
<evidence type="ECO:0000313" key="4">
    <source>
        <dbReference type="EMBL" id="AKG43594.1"/>
    </source>
</evidence>
<evidence type="ECO:0000313" key="5">
    <source>
        <dbReference type="Proteomes" id="UP000034034"/>
    </source>
</evidence>
<feature type="transmembrane region" description="Helical" evidence="2">
    <location>
        <begin position="27"/>
        <end position="50"/>
    </location>
</feature>
<dbReference type="Pfam" id="PF11350">
    <property type="entry name" value="DUF3152"/>
    <property type="match status" value="1"/>
</dbReference>
<name>A0A0F7FUU9_9ACTN</name>
<keyword evidence="2" id="KW-0812">Transmembrane</keyword>
<sequence length="290" mass="31109">MPSVDRTIRRAGRAVLRRRRLQRRRRTVALFAAAGLVLLVVLGMGARLFLDGDAGTGQDPAAAPPPVEEPEPAPDQDEEPESGADAEEEPEQDDAPDVQPIDIPSTGPGTFRTAPATGHRVGEGTVRRYMVQIEDGIDLDPVETAQEIETILADPRGWTTDGISAFQLAEEGTVDFTVKVATPGTVDDICGEYGLDTGGEVNCQVGQTVVVNLLRWMEGSPQFPGPVTEYRALIINHEVGHRLGHGHEGCPEEGALAPAMMQQIKGLDGCEANAWPYDEDGTYISGPRVP</sequence>
<proteinExistence type="predicted"/>
<keyword evidence="2" id="KW-0472">Membrane</keyword>
<dbReference type="SUPFAM" id="SSF55486">
    <property type="entry name" value="Metalloproteases ('zincins'), catalytic domain"/>
    <property type="match status" value="1"/>
</dbReference>
<feature type="compositionally biased region" description="Acidic residues" evidence="1">
    <location>
        <begin position="68"/>
        <end position="96"/>
    </location>
</feature>
<protein>
    <submittedName>
        <fullName evidence="4">Membrane protein</fullName>
    </submittedName>
</protein>
<dbReference type="KEGG" id="sxi:SXIM_22100"/>
<reference evidence="4" key="1">
    <citation type="submission" date="2019-08" db="EMBL/GenBank/DDBJ databases">
        <title>Complete genome sequence of a mangrove-derived Streptomyces xiamenensis.</title>
        <authorList>
            <person name="Xu J."/>
        </authorList>
    </citation>
    <scope>NUCLEOTIDE SEQUENCE</scope>
    <source>
        <strain evidence="4">318</strain>
    </source>
</reference>
<feature type="domain" description="DUF3152" evidence="3">
    <location>
        <begin position="103"/>
        <end position="274"/>
    </location>
</feature>
<organism evidence="4 5">
    <name type="scientific">Streptomyces xiamenensis</name>
    <dbReference type="NCBI Taxonomy" id="408015"/>
    <lineage>
        <taxon>Bacteria</taxon>
        <taxon>Bacillati</taxon>
        <taxon>Actinomycetota</taxon>
        <taxon>Actinomycetes</taxon>
        <taxon>Kitasatosporales</taxon>
        <taxon>Streptomycetaceae</taxon>
        <taxon>Streptomyces</taxon>
    </lineage>
</organism>
<dbReference type="InterPro" id="IPR022603">
    <property type="entry name" value="DUF3152"/>
</dbReference>
<keyword evidence="2" id="KW-1133">Transmembrane helix</keyword>
<evidence type="ECO:0000256" key="1">
    <source>
        <dbReference type="SAM" id="MobiDB-lite"/>
    </source>
</evidence>
<dbReference type="AlphaFoldDB" id="A0A0F7FUU9"/>
<keyword evidence="5" id="KW-1185">Reference proteome</keyword>
<dbReference type="Proteomes" id="UP000034034">
    <property type="component" value="Chromosome"/>
</dbReference>
<gene>
    <name evidence="4" type="ORF">SXIM_22100</name>
</gene>
<dbReference type="HOGENOM" id="CLU_037318_1_0_11"/>
<accession>A0A0F7FUU9</accession>
<dbReference type="STRING" id="408015.SXIM_22100"/>